<evidence type="ECO:0000259" key="5">
    <source>
        <dbReference type="PROSITE" id="PS51141"/>
    </source>
</evidence>
<protein>
    <recommendedName>
        <fullName evidence="5">SBP-type domain-containing protein</fullName>
    </recommendedName>
</protein>
<dbReference type="PANTHER" id="PTHR31251">
    <property type="entry name" value="SQUAMOSA PROMOTER-BINDING-LIKE PROTEIN 4"/>
    <property type="match status" value="1"/>
</dbReference>
<name>D8RMG0_SELML</name>
<dbReference type="PANTHER" id="PTHR31251:SF226">
    <property type="entry name" value="SQUAMOSA PROMOTER-BINDING-LIKE PROTEIN 6"/>
    <property type="match status" value="1"/>
</dbReference>
<organism evidence="8">
    <name type="scientific">Selaginella moellendorffii</name>
    <name type="common">Spikemoss</name>
    <dbReference type="NCBI Taxonomy" id="88036"/>
    <lineage>
        <taxon>Eukaryota</taxon>
        <taxon>Viridiplantae</taxon>
        <taxon>Streptophyta</taxon>
        <taxon>Embryophyta</taxon>
        <taxon>Tracheophyta</taxon>
        <taxon>Lycopodiopsida</taxon>
        <taxon>Selaginellales</taxon>
        <taxon>Selaginellaceae</taxon>
        <taxon>Selaginella</taxon>
    </lineage>
</organism>
<dbReference type="GO" id="GO:0003677">
    <property type="term" value="F:DNA binding"/>
    <property type="evidence" value="ECO:0007669"/>
    <property type="project" value="InterPro"/>
</dbReference>
<dbReference type="Pfam" id="PF03110">
    <property type="entry name" value="SBP"/>
    <property type="match status" value="1"/>
</dbReference>
<dbReference type="OMA" id="VENCNAN"/>
<dbReference type="InterPro" id="IPR036893">
    <property type="entry name" value="SBP_sf"/>
</dbReference>
<dbReference type="EMBL" id="GL377584">
    <property type="protein sequence ID" value="EFJ26334.1"/>
    <property type="molecule type" value="Genomic_DNA"/>
</dbReference>
<dbReference type="Gene3D" id="4.10.1100.10">
    <property type="entry name" value="Transcription factor, SBP-box domain"/>
    <property type="match status" value="1"/>
</dbReference>
<dbReference type="AlphaFoldDB" id="D8RMG0"/>
<dbReference type="EMBL" id="GL377626">
    <property type="protein sequence ID" value="EFJ14672.1"/>
    <property type="molecule type" value="Genomic_DNA"/>
</dbReference>
<reference evidence="7 8" key="1">
    <citation type="journal article" date="2011" name="Science">
        <title>The Selaginella genome identifies genetic changes associated with the evolution of vascular plants.</title>
        <authorList>
            <person name="Banks J.A."/>
            <person name="Nishiyama T."/>
            <person name="Hasebe M."/>
            <person name="Bowman J.L."/>
            <person name="Gribskov M."/>
            <person name="dePamphilis C."/>
            <person name="Albert V.A."/>
            <person name="Aono N."/>
            <person name="Aoyama T."/>
            <person name="Ambrose B.A."/>
            <person name="Ashton N.W."/>
            <person name="Axtell M.J."/>
            <person name="Barker E."/>
            <person name="Barker M.S."/>
            <person name="Bennetzen J.L."/>
            <person name="Bonawitz N.D."/>
            <person name="Chapple C."/>
            <person name="Cheng C."/>
            <person name="Correa L.G."/>
            <person name="Dacre M."/>
            <person name="DeBarry J."/>
            <person name="Dreyer I."/>
            <person name="Elias M."/>
            <person name="Engstrom E.M."/>
            <person name="Estelle M."/>
            <person name="Feng L."/>
            <person name="Finet C."/>
            <person name="Floyd S.K."/>
            <person name="Frommer W.B."/>
            <person name="Fujita T."/>
            <person name="Gramzow L."/>
            <person name="Gutensohn M."/>
            <person name="Harholt J."/>
            <person name="Hattori M."/>
            <person name="Heyl A."/>
            <person name="Hirai T."/>
            <person name="Hiwatashi Y."/>
            <person name="Ishikawa M."/>
            <person name="Iwata M."/>
            <person name="Karol K.G."/>
            <person name="Koehler B."/>
            <person name="Kolukisaoglu U."/>
            <person name="Kubo M."/>
            <person name="Kurata T."/>
            <person name="Lalonde S."/>
            <person name="Li K."/>
            <person name="Li Y."/>
            <person name="Litt A."/>
            <person name="Lyons E."/>
            <person name="Manning G."/>
            <person name="Maruyama T."/>
            <person name="Michael T.P."/>
            <person name="Mikami K."/>
            <person name="Miyazaki S."/>
            <person name="Morinaga S."/>
            <person name="Murata T."/>
            <person name="Mueller-Roeber B."/>
            <person name="Nelson D.R."/>
            <person name="Obara M."/>
            <person name="Oguri Y."/>
            <person name="Olmstead R.G."/>
            <person name="Onodera N."/>
            <person name="Petersen B.L."/>
            <person name="Pils B."/>
            <person name="Prigge M."/>
            <person name="Rensing S.A."/>
            <person name="Riano-Pachon D.M."/>
            <person name="Roberts A.W."/>
            <person name="Sato Y."/>
            <person name="Scheller H.V."/>
            <person name="Schulz B."/>
            <person name="Schulz C."/>
            <person name="Shakirov E.V."/>
            <person name="Shibagaki N."/>
            <person name="Shinohara N."/>
            <person name="Shippen D.E."/>
            <person name="Soerensen I."/>
            <person name="Sotooka R."/>
            <person name="Sugimoto N."/>
            <person name="Sugita M."/>
            <person name="Sumikawa N."/>
            <person name="Tanurdzic M."/>
            <person name="Theissen G."/>
            <person name="Ulvskov P."/>
            <person name="Wakazuki S."/>
            <person name="Weng J.K."/>
            <person name="Willats W.W."/>
            <person name="Wipf D."/>
            <person name="Wolf P.G."/>
            <person name="Yang L."/>
            <person name="Zimmer A.D."/>
            <person name="Zhu Q."/>
            <person name="Mitros T."/>
            <person name="Hellsten U."/>
            <person name="Loque D."/>
            <person name="Otillar R."/>
            <person name="Salamov A."/>
            <person name="Schmutz J."/>
            <person name="Shapiro H."/>
            <person name="Lindquist E."/>
            <person name="Lucas S."/>
            <person name="Rokhsar D."/>
            <person name="Grigoriev I.V."/>
        </authorList>
    </citation>
    <scope>NUCLEOTIDE SEQUENCE [LARGE SCALE GENOMIC DNA]</scope>
</reference>
<dbReference type="InParanoid" id="D8RMG0"/>
<evidence type="ECO:0000256" key="1">
    <source>
        <dbReference type="ARBA" id="ARBA00022723"/>
    </source>
</evidence>
<keyword evidence="1" id="KW-0479">Metal-binding</keyword>
<keyword evidence="2 4" id="KW-0863">Zinc-finger</keyword>
<sequence length="55" mass="6373">CQVEGCKTDLSSAKDYHRRHKVCAMHSKSAKVSVNNIEQRFCQQCSRFHVLSEFD</sequence>
<evidence type="ECO:0000256" key="4">
    <source>
        <dbReference type="PROSITE-ProRule" id="PRU00470"/>
    </source>
</evidence>
<dbReference type="KEGG" id="smo:SELMODRAFT_49975"/>
<dbReference type="HOGENOM" id="CLU_196434_0_0_1"/>
<dbReference type="KEGG" id="smo:SELMODRAFT_59991"/>
<feature type="non-terminal residue" evidence="7">
    <location>
        <position position="1"/>
    </location>
</feature>
<gene>
    <name evidence="6" type="ORF">SELMODRAFT_49975</name>
    <name evidence="7" type="ORF">SELMODRAFT_59991</name>
</gene>
<dbReference type="Gramene" id="EFJ14672">
    <property type="protein sequence ID" value="EFJ14672"/>
    <property type="gene ID" value="SELMODRAFT_49975"/>
</dbReference>
<evidence type="ECO:0000313" key="7">
    <source>
        <dbReference type="EMBL" id="EFJ26334.1"/>
    </source>
</evidence>
<evidence type="ECO:0000313" key="8">
    <source>
        <dbReference type="Proteomes" id="UP000001514"/>
    </source>
</evidence>
<evidence type="ECO:0000313" key="6">
    <source>
        <dbReference type="EMBL" id="EFJ14672.1"/>
    </source>
</evidence>
<dbReference type="GO" id="GO:0005634">
    <property type="term" value="C:nucleus"/>
    <property type="evidence" value="ECO:0007669"/>
    <property type="project" value="InterPro"/>
</dbReference>
<dbReference type="GO" id="GO:0008270">
    <property type="term" value="F:zinc ion binding"/>
    <property type="evidence" value="ECO:0007669"/>
    <property type="project" value="UniProtKB-KW"/>
</dbReference>
<keyword evidence="8" id="KW-1185">Reference proteome</keyword>
<dbReference type="Gramene" id="EFJ26334">
    <property type="protein sequence ID" value="EFJ26334"/>
    <property type="gene ID" value="SELMODRAFT_59991"/>
</dbReference>
<evidence type="ECO:0000256" key="2">
    <source>
        <dbReference type="ARBA" id="ARBA00022771"/>
    </source>
</evidence>
<feature type="domain" description="SBP-type" evidence="5">
    <location>
        <begin position="1"/>
        <end position="55"/>
    </location>
</feature>
<feature type="non-terminal residue" evidence="7">
    <location>
        <position position="55"/>
    </location>
</feature>
<dbReference type="Proteomes" id="UP000001514">
    <property type="component" value="Unassembled WGS sequence"/>
</dbReference>
<dbReference type="SUPFAM" id="SSF103612">
    <property type="entry name" value="SBT domain"/>
    <property type="match status" value="1"/>
</dbReference>
<dbReference type="OrthoDB" id="514967at2759"/>
<keyword evidence="3" id="KW-0862">Zinc</keyword>
<proteinExistence type="predicted"/>
<evidence type="ECO:0000256" key="3">
    <source>
        <dbReference type="ARBA" id="ARBA00022833"/>
    </source>
</evidence>
<dbReference type="InterPro" id="IPR004333">
    <property type="entry name" value="SBP_dom"/>
</dbReference>
<accession>D8RMG0</accession>
<dbReference type="InterPro" id="IPR044817">
    <property type="entry name" value="SBP-like"/>
</dbReference>
<dbReference type="PROSITE" id="PS51141">
    <property type="entry name" value="ZF_SBP"/>
    <property type="match status" value="1"/>
</dbReference>